<evidence type="ECO:0000313" key="2">
    <source>
        <dbReference type="EMBL" id="VEH66491.1"/>
    </source>
</evidence>
<proteinExistence type="predicted"/>
<name>A0A448MMX6_9PAST</name>
<dbReference type="PANTHER" id="PTHR43478">
    <property type="entry name" value="NA+/H+ ANTIPORTER-RELATED"/>
    <property type="match status" value="1"/>
</dbReference>
<reference evidence="2 3" key="1">
    <citation type="submission" date="2018-12" db="EMBL/GenBank/DDBJ databases">
        <authorList>
            <consortium name="Pathogen Informatics"/>
        </authorList>
    </citation>
    <scope>NUCLEOTIDE SEQUENCE [LARGE SCALE GENOMIC DNA]</scope>
    <source>
        <strain evidence="2 3">NCTC8284</strain>
    </source>
</reference>
<dbReference type="Proteomes" id="UP000278733">
    <property type="component" value="Chromosome"/>
</dbReference>
<protein>
    <submittedName>
        <fullName evidence="2">Na(+)/H(+) antiporter NhaC-like-2 protein</fullName>
    </submittedName>
</protein>
<feature type="transmembrane region" description="Helical" evidence="1">
    <location>
        <begin position="6"/>
        <end position="25"/>
    </location>
</feature>
<evidence type="ECO:0000313" key="3">
    <source>
        <dbReference type="Proteomes" id="UP000278733"/>
    </source>
</evidence>
<dbReference type="KEGG" id="rpne:NCTC8284_01660"/>
<dbReference type="PANTHER" id="PTHR43478:SF1">
    <property type="entry name" value="NA+_H+ ANTIPORTER NHAC-LIKE C-TERMINAL DOMAIN-CONTAINING PROTEIN"/>
    <property type="match status" value="1"/>
</dbReference>
<keyword evidence="1" id="KW-0472">Membrane</keyword>
<gene>
    <name evidence="2" type="ORF">NCTC8284_01660</name>
</gene>
<organism evidence="2 3">
    <name type="scientific">Rodentibacter pneumotropicus</name>
    <dbReference type="NCBI Taxonomy" id="758"/>
    <lineage>
        <taxon>Bacteria</taxon>
        <taxon>Pseudomonadati</taxon>
        <taxon>Pseudomonadota</taxon>
        <taxon>Gammaproteobacteria</taxon>
        <taxon>Pasteurellales</taxon>
        <taxon>Pasteurellaceae</taxon>
        <taxon>Rodentibacter</taxon>
    </lineage>
</organism>
<accession>A0A448MMX6</accession>
<dbReference type="EMBL" id="LR134405">
    <property type="protein sequence ID" value="VEH66491.1"/>
    <property type="molecule type" value="Genomic_DNA"/>
</dbReference>
<keyword evidence="1" id="KW-0812">Transmembrane</keyword>
<keyword evidence="1" id="KW-1133">Transmembrane helix</keyword>
<feature type="transmembrane region" description="Helical" evidence="1">
    <location>
        <begin position="37"/>
        <end position="54"/>
    </location>
</feature>
<sequence length="55" mass="5949">MELIDYSSSIWSISPALLAILLAIVTRRVLVSLSSGILVGALMLNNASLYLLLFI</sequence>
<evidence type="ECO:0000256" key="1">
    <source>
        <dbReference type="SAM" id="Phobius"/>
    </source>
</evidence>
<dbReference type="AlphaFoldDB" id="A0A448MMX6"/>